<keyword evidence="8" id="KW-1185">Reference proteome</keyword>
<dbReference type="GO" id="GO:0005737">
    <property type="term" value="C:cytoplasm"/>
    <property type="evidence" value="ECO:0007669"/>
    <property type="project" value="TreeGrafter"/>
</dbReference>
<sequence length="123" mass="14108">MWVFGYGSLMWKADFPYDRKLSRLREGLRASVLAGQRRPPRGSWQGRVVTLVPVFGARVDCVWGIAYEIPDKKKTDVITQLDFREKDGYDRVCSFFSFFGIGLHAVKATNEFIVLIIARFSIV</sequence>
<evidence type="ECO:0000256" key="3">
    <source>
        <dbReference type="ARBA" id="ARBA00023239"/>
    </source>
</evidence>
<comment type="catalytic activity">
    <reaction evidence="6">
        <text>glutathione = L-cysteinylglycine + 5-oxo-L-proline</text>
        <dbReference type="Rhea" id="RHEA:47724"/>
        <dbReference type="ChEBI" id="CHEBI:57925"/>
        <dbReference type="ChEBI" id="CHEBI:58402"/>
        <dbReference type="ChEBI" id="CHEBI:61694"/>
        <dbReference type="EC" id="4.3.2.7"/>
    </reaction>
</comment>
<dbReference type="Gene3D" id="3.10.490.10">
    <property type="entry name" value="Gamma-glutamyl cyclotransferase-like"/>
    <property type="match status" value="1"/>
</dbReference>
<dbReference type="GO" id="GO:0006751">
    <property type="term" value="P:glutathione catabolic process"/>
    <property type="evidence" value="ECO:0007669"/>
    <property type="project" value="InterPro"/>
</dbReference>
<evidence type="ECO:0000256" key="1">
    <source>
        <dbReference type="ARBA" id="ARBA00009662"/>
    </source>
</evidence>
<keyword evidence="3" id="KW-0456">Lyase</keyword>
<dbReference type="InterPro" id="IPR006840">
    <property type="entry name" value="ChaC"/>
</dbReference>
<dbReference type="OrthoDB" id="1933483at2759"/>
<comment type="similarity">
    <text evidence="1">Belongs to the gamma-glutamylcyclotransferase family. ChaC subfamily.</text>
</comment>
<dbReference type="PANTHER" id="PTHR12192">
    <property type="entry name" value="CATION TRANSPORT PROTEIN CHAC-RELATED"/>
    <property type="match status" value="1"/>
</dbReference>
<reference evidence="7 8" key="1">
    <citation type="journal article" date="2020" name="Cell">
        <title>Large-Scale Comparative Analyses of Tick Genomes Elucidate Their Genetic Diversity and Vector Capacities.</title>
        <authorList>
            <consortium name="Tick Genome and Microbiome Consortium (TIGMIC)"/>
            <person name="Jia N."/>
            <person name="Wang J."/>
            <person name="Shi W."/>
            <person name="Du L."/>
            <person name="Sun Y."/>
            <person name="Zhan W."/>
            <person name="Jiang J.F."/>
            <person name="Wang Q."/>
            <person name="Zhang B."/>
            <person name="Ji P."/>
            <person name="Bell-Sakyi L."/>
            <person name="Cui X.M."/>
            <person name="Yuan T.T."/>
            <person name="Jiang B.G."/>
            <person name="Yang W.F."/>
            <person name="Lam T.T."/>
            <person name="Chang Q.C."/>
            <person name="Ding S.J."/>
            <person name="Wang X.J."/>
            <person name="Zhu J.G."/>
            <person name="Ruan X.D."/>
            <person name="Zhao L."/>
            <person name="Wei J.T."/>
            <person name="Ye R.Z."/>
            <person name="Que T.C."/>
            <person name="Du C.H."/>
            <person name="Zhou Y.H."/>
            <person name="Cheng J.X."/>
            <person name="Dai P.F."/>
            <person name="Guo W.B."/>
            <person name="Han X.H."/>
            <person name="Huang E.J."/>
            <person name="Li L.F."/>
            <person name="Wei W."/>
            <person name="Gao Y.C."/>
            <person name="Liu J.Z."/>
            <person name="Shao H.Z."/>
            <person name="Wang X."/>
            <person name="Wang C.C."/>
            <person name="Yang T.C."/>
            <person name="Huo Q.B."/>
            <person name="Li W."/>
            <person name="Chen H.Y."/>
            <person name="Chen S.E."/>
            <person name="Zhou L.G."/>
            <person name="Ni X.B."/>
            <person name="Tian J.H."/>
            <person name="Sheng Y."/>
            <person name="Liu T."/>
            <person name="Pan Y.S."/>
            <person name="Xia L.Y."/>
            <person name="Li J."/>
            <person name="Zhao F."/>
            <person name="Cao W.C."/>
        </authorList>
    </citation>
    <scope>NUCLEOTIDE SEQUENCE [LARGE SCALE GENOMIC DNA]</scope>
    <source>
        <strain evidence="7">HaeL-2018</strain>
    </source>
</reference>
<dbReference type="InterPro" id="IPR013024">
    <property type="entry name" value="GGCT-like"/>
</dbReference>
<evidence type="ECO:0000313" key="8">
    <source>
        <dbReference type="Proteomes" id="UP000821853"/>
    </source>
</evidence>
<dbReference type="Pfam" id="PF04752">
    <property type="entry name" value="ChaC"/>
    <property type="match status" value="1"/>
</dbReference>
<gene>
    <name evidence="7" type="ORF">HPB48_022457</name>
</gene>
<dbReference type="AlphaFoldDB" id="A0A9J6FTA2"/>
<comment type="function">
    <text evidence="5">Catalyzes the cleavage of glutathione into 5-oxo-L-proline and a Cys-Gly dipeptide. Acts specifically on glutathione, but not on other gamma-glutamyl peptides.</text>
</comment>
<evidence type="ECO:0000256" key="2">
    <source>
        <dbReference type="ARBA" id="ARBA00012344"/>
    </source>
</evidence>
<name>A0A9J6FTA2_HAELO</name>
<dbReference type="Proteomes" id="UP000821853">
    <property type="component" value="Chromosome 3"/>
</dbReference>
<dbReference type="EC" id="4.3.2.7" evidence="2"/>
<comment type="caution">
    <text evidence="7">The sequence shown here is derived from an EMBL/GenBank/DDBJ whole genome shotgun (WGS) entry which is preliminary data.</text>
</comment>
<organism evidence="7 8">
    <name type="scientific">Haemaphysalis longicornis</name>
    <name type="common">Bush tick</name>
    <dbReference type="NCBI Taxonomy" id="44386"/>
    <lineage>
        <taxon>Eukaryota</taxon>
        <taxon>Metazoa</taxon>
        <taxon>Ecdysozoa</taxon>
        <taxon>Arthropoda</taxon>
        <taxon>Chelicerata</taxon>
        <taxon>Arachnida</taxon>
        <taxon>Acari</taxon>
        <taxon>Parasitiformes</taxon>
        <taxon>Ixodida</taxon>
        <taxon>Ixodoidea</taxon>
        <taxon>Ixodidae</taxon>
        <taxon>Haemaphysalinae</taxon>
        <taxon>Haemaphysalis</taxon>
    </lineage>
</organism>
<evidence type="ECO:0000256" key="6">
    <source>
        <dbReference type="ARBA" id="ARBA00048073"/>
    </source>
</evidence>
<evidence type="ECO:0000256" key="5">
    <source>
        <dbReference type="ARBA" id="ARBA00045227"/>
    </source>
</evidence>
<dbReference type="PANTHER" id="PTHR12192:SF2">
    <property type="entry name" value="GLUTATHIONE-SPECIFIC GAMMA-GLUTAMYLCYCLOTRANSFERASE 2"/>
    <property type="match status" value="1"/>
</dbReference>
<evidence type="ECO:0000256" key="4">
    <source>
        <dbReference type="ARBA" id="ARBA00043195"/>
    </source>
</evidence>
<protein>
    <recommendedName>
        <fullName evidence="2">glutathione-specific gamma-glutamylcyclotransferase</fullName>
        <ecNumber evidence="2">4.3.2.7</ecNumber>
    </recommendedName>
    <alternativeName>
        <fullName evidence="4">Cation transport regulator-like protein 2</fullName>
    </alternativeName>
</protein>
<dbReference type="EMBL" id="JABSTR010000005">
    <property type="protein sequence ID" value="KAH9369366.1"/>
    <property type="molecule type" value="Genomic_DNA"/>
</dbReference>
<dbReference type="CDD" id="cd06661">
    <property type="entry name" value="GGCT_like"/>
    <property type="match status" value="1"/>
</dbReference>
<accession>A0A9J6FTA2</accession>
<proteinExistence type="inferred from homology"/>
<dbReference type="OMA" id="MAKTIYX"/>
<dbReference type="InterPro" id="IPR036568">
    <property type="entry name" value="GGCT-like_sf"/>
</dbReference>
<dbReference type="SUPFAM" id="SSF110857">
    <property type="entry name" value="Gamma-glutamyl cyclotransferase-like"/>
    <property type="match status" value="1"/>
</dbReference>
<dbReference type="GO" id="GO:0061928">
    <property type="term" value="F:glutathione specific gamma-glutamylcyclotransferase activity"/>
    <property type="evidence" value="ECO:0007669"/>
    <property type="project" value="UniProtKB-EC"/>
</dbReference>
<evidence type="ECO:0000313" key="7">
    <source>
        <dbReference type="EMBL" id="KAH9369366.1"/>
    </source>
</evidence>
<dbReference type="VEuPathDB" id="VectorBase:HLOH_060103"/>